<dbReference type="EMBL" id="AGNL01033797">
    <property type="protein sequence ID" value="EJK55545.1"/>
    <property type="molecule type" value="Genomic_DNA"/>
</dbReference>
<dbReference type="Proteomes" id="UP000266841">
    <property type="component" value="Unassembled WGS sequence"/>
</dbReference>
<sequence>MNRSICNGKRATRGRGGRDTATDGSAVPSEADPSAVPGSATAMADPAADGDTARRANSNCQQGDRGGRPPA</sequence>
<keyword evidence="3" id="KW-1185">Reference proteome</keyword>
<dbReference type="AlphaFoldDB" id="K0RR40"/>
<evidence type="ECO:0000313" key="2">
    <source>
        <dbReference type="EMBL" id="EJK55545.1"/>
    </source>
</evidence>
<accession>K0RR40</accession>
<organism evidence="2 3">
    <name type="scientific">Thalassiosira oceanica</name>
    <name type="common">Marine diatom</name>
    <dbReference type="NCBI Taxonomy" id="159749"/>
    <lineage>
        <taxon>Eukaryota</taxon>
        <taxon>Sar</taxon>
        <taxon>Stramenopiles</taxon>
        <taxon>Ochrophyta</taxon>
        <taxon>Bacillariophyta</taxon>
        <taxon>Coscinodiscophyceae</taxon>
        <taxon>Thalassiosirophycidae</taxon>
        <taxon>Thalassiosirales</taxon>
        <taxon>Thalassiosiraceae</taxon>
        <taxon>Thalassiosira</taxon>
    </lineage>
</organism>
<name>K0RR40_THAOC</name>
<proteinExistence type="predicted"/>
<evidence type="ECO:0000313" key="3">
    <source>
        <dbReference type="Proteomes" id="UP000266841"/>
    </source>
</evidence>
<comment type="caution">
    <text evidence="2">The sequence shown here is derived from an EMBL/GenBank/DDBJ whole genome shotgun (WGS) entry which is preliminary data.</text>
</comment>
<feature type="non-terminal residue" evidence="2">
    <location>
        <position position="71"/>
    </location>
</feature>
<reference evidence="2 3" key="1">
    <citation type="journal article" date="2012" name="Genome Biol.">
        <title>Genome and low-iron response of an oceanic diatom adapted to chronic iron limitation.</title>
        <authorList>
            <person name="Lommer M."/>
            <person name="Specht M."/>
            <person name="Roy A.S."/>
            <person name="Kraemer L."/>
            <person name="Andreson R."/>
            <person name="Gutowska M.A."/>
            <person name="Wolf J."/>
            <person name="Bergner S.V."/>
            <person name="Schilhabel M.B."/>
            <person name="Klostermeier U.C."/>
            <person name="Beiko R.G."/>
            <person name="Rosenstiel P."/>
            <person name="Hippler M."/>
            <person name="Laroche J."/>
        </authorList>
    </citation>
    <scope>NUCLEOTIDE SEQUENCE [LARGE SCALE GENOMIC DNA]</scope>
    <source>
        <strain evidence="2 3">CCMP1005</strain>
    </source>
</reference>
<feature type="region of interest" description="Disordered" evidence="1">
    <location>
        <begin position="1"/>
        <end position="71"/>
    </location>
</feature>
<evidence type="ECO:0000256" key="1">
    <source>
        <dbReference type="SAM" id="MobiDB-lite"/>
    </source>
</evidence>
<protein>
    <submittedName>
        <fullName evidence="2">Uncharacterized protein</fullName>
    </submittedName>
</protein>
<gene>
    <name evidence="2" type="ORF">THAOC_24715</name>
</gene>